<dbReference type="GeneID" id="68617484"/>
<keyword evidence="3 5" id="KW-1133">Transmembrane helix</keyword>
<dbReference type="Proteomes" id="UP001501729">
    <property type="component" value="Unassembled WGS sequence"/>
</dbReference>
<dbReference type="GO" id="GO:0005886">
    <property type="term" value="C:plasma membrane"/>
    <property type="evidence" value="ECO:0007669"/>
    <property type="project" value="UniProtKB-UniRule"/>
</dbReference>
<evidence type="ECO:0000256" key="1">
    <source>
        <dbReference type="ARBA" id="ARBA00022475"/>
    </source>
</evidence>
<feature type="transmembrane region" description="Helical" evidence="5">
    <location>
        <begin position="32"/>
        <end position="49"/>
    </location>
</feature>
<keyword evidence="2 5" id="KW-0812">Transmembrane</keyword>
<keyword evidence="7" id="KW-1185">Reference proteome</keyword>
<dbReference type="AlphaFoldDB" id="A0AAV3URF3"/>
<protein>
    <recommendedName>
        <fullName evidence="5">UPF0391 membrane protein GCM10025751_52840</fullName>
    </recommendedName>
</protein>
<organism evidence="6 7">
    <name type="scientific">Haladaptatus pallidirubidus</name>
    <dbReference type="NCBI Taxonomy" id="1008152"/>
    <lineage>
        <taxon>Archaea</taxon>
        <taxon>Methanobacteriati</taxon>
        <taxon>Methanobacteriota</taxon>
        <taxon>Stenosarchaea group</taxon>
        <taxon>Halobacteria</taxon>
        <taxon>Halobacteriales</taxon>
        <taxon>Haladaptataceae</taxon>
        <taxon>Haladaptatus</taxon>
    </lineage>
</organism>
<comment type="similarity">
    <text evidence="5">Belongs to the UPF0391 family.</text>
</comment>
<evidence type="ECO:0000313" key="6">
    <source>
        <dbReference type="EMBL" id="GAA5063927.1"/>
    </source>
</evidence>
<accession>A0AAV3URF3</accession>
<evidence type="ECO:0000256" key="5">
    <source>
        <dbReference type="HAMAP-Rule" id="MF_01361"/>
    </source>
</evidence>
<comment type="caution">
    <text evidence="5">Lacks conserved residue(s) required for the propagation of feature annotation.</text>
</comment>
<dbReference type="RefSeq" id="WP_227778705.1">
    <property type="nucleotide sequence ID" value="NZ_BAABKX010000030.1"/>
</dbReference>
<evidence type="ECO:0000256" key="3">
    <source>
        <dbReference type="ARBA" id="ARBA00022989"/>
    </source>
</evidence>
<dbReference type="EMBL" id="BAABKX010000030">
    <property type="protein sequence ID" value="GAA5063927.1"/>
    <property type="molecule type" value="Genomic_DNA"/>
</dbReference>
<evidence type="ECO:0000256" key="4">
    <source>
        <dbReference type="ARBA" id="ARBA00023136"/>
    </source>
</evidence>
<dbReference type="PIRSF" id="PIRSF036466">
    <property type="entry name" value="UCP036466"/>
    <property type="match status" value="1"/>
</dbReference>
<dbReference type="NCBIfam" id="NF010229">
    <property type="entry name" value="PRK13682.1-4"/>
    <property type="match status" value="1"/>
</dbReference>
<evidence type="ECO:0000256" key="2">
    <source>
        <dbReference type="ARBA" id="ARBA00022692"/>
    </source>
</evidence>
<reference evidence="6 7" key="1">
    <citation type="journal article" date="2019" name="Int. J. Syst. Evol. Microbiol.">
        <title>The Global Catalogue of Microorganisms (GCM) 10K type strain sequencing project: providing services to taxonomists for standard genome sequencing and annotation.</title>
        <authorList>
            <consortium name="The Broad Institute Genomics Platform"/>
            <consortium name="The Broad Institute Genome Sequencing Center for Infectious Disease"/>
            <person name="Wu L."/>
            <person name="Ma J."/>
        </authorList>
    </citation>
    <scope>NUCLEOTIDE SEQUENCE [LARGE SCALE GENOMIC DNA]</scope>
    <source>
        <strain evidence="6 7">JCM 17504</strain>
    </source>
</reference>
<feature type="transmembrane region" description="Helical" evidence="5">
    <location>
        <begin position="6"/>
        <end position="25"/>
    </location>
</feature>
<sequence>MAIIELAIAFFILAIIAGIFGARGVAGLSMQAAKWLVIVFLVLAILSFIF</sequence>
<gene>
    <name evidence="6" type="ORF">GCM10025751_52840</name>
</gene>
<evidence type="ECO:0000313" key="7">
    <source>
        <dbReference type="Proteomes" id="UP001501729"/>
    </source>
</evidence>
<comment type="caution">
    <text evidence="6">The sequence shown here is derived from an EMBL/GenBank/DDBJ whole genome shotgun (WGS) entry which is preliminary data.</text>
</comment>
<proteinExistence type="inferred from homology"/>
<keyword evidence="1 5" id="KW-1003">Cell membrane</keyword>
<keyword evidence="4 5" id="KW-0472">Membrane</keyword>
<dbReference type="HAMAP" id="MF_01361">
    <property type="entry name" value="UPF0391"/>
    <property type="match status" value="1"/>
</dbReference>
<dbReference type="Pfam" id="PF07043">
    <property type="entry name" value="DUF1328"/>
    <property type="match status" value="1"/>
</dbReference>
<name>A0AAV3URF3_9EURY</name>
<dbReference type="InterPro" id="IPR009760">
    <property type="entry name" value="DUF1328"/>
</dbReference>